<protein>
    <submittedName>
        <fullName evidence="2">Uncharacterized protein</fullName>
    </submittedName>
</protein>
<keyword evidence="3" id="KW-1185">Reference proteome</keyword>
<name>A0ABM5KUD5_DIAVI</name>
<dbReference type="EnsemblMetazoa" id="XM_050657848.1">
    <property type="protein sequence ID" value="XP_050513805.1"/>
    <property type="gene ID" value="LOC114341672"/>
</dbReference>
<reference evidence="2" key="1">
    <citation type="submission" date="2025-05" db="UniProtKB">
        <authorList>
            <consortium name="EnsemblMetazoa"/>
        </authorList>
    </citation>
    <scope>IDENTIFICATION</scope>
</reference>
<feature type="signal peptide" evidence="1">
    <location>
        <begin position="1"/>
        <end position="19"/>
    </location>
</feature>
<proteinExistence type="predicted"/>
<accession>A0ABM5KUD5</accession>
<evidence type="ECO:0000313" key="2">
    <source>
        <dbReference type="EnsemblMetazoa" id="XP_050513805.1"/>
    </source>
</evidence>
<feature type="chain" id="PRO_5045946470" evidence="1">
    <location>
        <begin position="20"/>
        <end position="174"/>
    </location>
</feature>
<dbReference type="GeneID" id="114341672"/>
<evidence type="ECO:0000313" key="3">
    <source>
        <dbReference type="Proteomes" id="UP001652700"/>
    </source>
</evidence>
<organism evidence="2 3">
    <name type="scientific">Diabrotica virgifera virgifera</name>
    <name type="common">western corn rootworm</name>
    <dbReference type="NCBI Taxonomy" id="50390"/>
    <lineage>
        <taxon>Eukaryota</taxon>
        <taxon>Metazoa</taxon>
        <taxon>Ecdysozoa</taxon>
        <taxon>Arthropoda</taxon>
        <taxon>Hexapoda</taxon>
        <taxon>Insecta</taxon>
        <taxon>Pterygota</taxon>
        <taxon>Neoptera</taxon>
        <taxon>Endopterygota</taxon>
        <taxon>Coleoptera</taxon>
        <taxon>Polyphaga</taxon>
        <taxon>Cucujiformia</taxon>
        <taxon>Chrysomeloidea</taxon>
        <taxon>Chrysomelidae</taxon>
        <taxon>Galerucinae</taxon>
        <taxon>Diabroticina</taxon>
        <taxon>Diabroticites</taxon>
        <taxon>Diabrotica</taxon>
    </lineage>
</organism>
<sequence length="174" mass="20351">MTSMRVILCTLFFILGVNSFKVDYNEPNGIMDVNSNYVLNEDYYETLKENSNNYENEYYELNVNEVLDTREKKSPAVCTVKKVLRTHPQDGYEYHPKHYHEYECVPVPKGIIDVDFSDQDICVVQHTECITVEKNLLFARQLMAIPSPTCAMEPHERPVKVGCNCMHHVKHRFR</sequence>
<dbReference type="Proteomes" id="UP001652700">
    <property type="component" value="Unplaced"/>
</dbReference>
<keyword evidence="1" id="KW-0732">Signal</keyword>
<dbReference type="RefSeq" id="XP_050513805.1">
    <property type="nucleotide sequence ID" value="XM_050657848.1"/>
</dbReference>
<evidence type="ECO:0000256" key="1">
    <source>
        <dbReference type="SAM" id="SignalP"/>
    </source>
</evidence>